<gene>
    <name evidence="4 8" type="primary">truA</name>
    <name evidence="8" type="ORF">GCM10009767_04430</name>
</gene>
<dbReference type="InterPro" id="IPR020094">
    <property type="entry name" value="TruA/RsuA/RluB/E/F_N"/>
</dbReference>
<dbReference type="EMBL" id="BAAAOA010000006">
    <property type="protein sequence ID" value="GAA1748729.1"/>
    <property type="molecule type" value="Genomic_DNA"/>
</dbReference>
<feature type="binding site" evidence="4">
    <location>
        <position position="143"/>
    </location>
    <ligand>
        <name>substrate</name>
    </ligand>
</feature>
<dbReference type="InterPro" id="IPR020103">
    <property type="entry name" value="PsdUridine_synth_cat_dom_sf"/>
</dbReference>
<comment type="similarity">
    <text evidence="1 4 5">Belongs to the tRNA pseudouridine synthase TruA family.</text>
</comment>
<dbReference type="InterPro" id="IPR020097">
    <property type="entry name" value="PsdUridine_synth_TruA_a/b_dom"/>
</dbReference>
<dbReference type="CDD" id="cd02570">
    <property type="entry name" value="PseudoU_synth_EcTruA"/>
    <property type="match status" value="1"/>
</dbReference>
<reference evidence="9" key="1">
    <citation type="journal article" date="2019" name="Int. J. Syst. Evol. Microbiol.">
        <title>The Global Catalogue of Microorganisms (GCM) 10K type strain sequencing project: providing services to taxonomists for standard genome sequencing and annotation.</title>
        <authorList>
            <consortium name="The Broad Institute Genomics Platform"/>
            <consortium name="The Broad Institute Genome Sequencing Center for Infectious Disease"/>
            <person name="Wu L."/>
            <person name="Ma J."/>
        </authorList>
    </citation>
    <scope>NUCLEOTIDE SEQUENCE [LARGE SCALE GENOMIC DNA]</scope>
    <source>
        <strain evidence="9">JCM 14735</strain>
    </source>
</reference>
<evidence type="ECO:0000256" key="4">
    <source>
        <dbReference type="HAMAP-Rule" id="MF_00171"/>
    </source>
</evidence>
<protein>
    <recommendedName>
        <fullName evidence="4">tRNA pseudouridine synthase A</fullName>
        <ecNumber evidence="4">5.4.99.12</ecNumber>
    </recommendedName>
    <alternativeName>
        <fullName evidence="4">tRNA pseudouridine(38-40) synthase</fullName>
    </alternativeName>
    <alternativeName>
        <fullName evidence="4">tRNA pseudouridylate synthase I</fullName>
    </alternativeName>
    <alternativeName>
        <fullName evidence="4">tRNA-uridine isomerase I</fullName>
    </alternativeName>
</protein>
<proteinExistence type="inferred from homology"/>
<dbReference type="Proteomes" id="UP001501204">
    <property type="component" value="Unassembled WGS sequence"/>
</dbReference>
<keyword evidence="3 4" id="KW-0413">Isomerase</keyword>
<comment type="function">
    <text evidence="4">Formation of pseudouridine at positions 38, 39 and 40 in the anticodon stem and loop of transfer RNAs.</text>
</comment>
<feature type="compositionally biased region" description="Basic and acidic residues" evidence="6">
    <location>
        <begin position="309"/>
        <end position="330"/>
    </location>
</feature>
<comment type="subunit">
    <text evidence="4">Homodimer.</text>
</comment>
<evidence type="ECO:0000313" key="9">
    <source>
        <dbReference type="Proteomes" id="UP001501204"/>
    </source>
</evidence>
<dbReference type="InterPro" id="IPR020095">
    <property type="entry name" value="PsdUridine_synth_TruA_C"/>
</dbReference>
<dbReference type="PANTHER" id="PTHR11142:SF0">
    <property type="entry name" value="TRNA PSEUDOURIDINE SYNTHASE-LIKE 1"/>
    <property type="match status" value="1"/>
</dbReference>
<feature type="active site" description="Nucleophile" evidence="4">
    <location>
        <position position="58"/>
    </location>
</feature>
<keyword evidence="2 4" id="KW-0819">tRNA processing</keyword>
<dbReference type="RefSeq" id="WP_344119416.1">
    <property type="nucleotide sequence ID" value="NZ_BAAAOA010000006.1"/>
</dbReference>
<evidence type="ECO:0000256" key="5">
    <source>
        <dbReference type="RuleBase" id="RU003792"/>
    </source>
</evidence>
<dbReference type="PANTHER" id="PTHR11142">
    <property type="entry name" value="PSEUDOURIDYLATE SYNTHASE"/>
    <property type="match status" value="1"/>
</dbReference>
<sequence length="330" mass="35585">MSPSETPVRVRIDLAYDGAPFSGWARQPGLPTVQGVLEDALAVLVRRDVRVVVAGRTDTGVHARGQVAHLDLAPGEWAGLARGRGEDPARALERRLTGALAHLLGRGRREQGLPECPGAVVVRHAGAAPAGFDARFSAVSRRYSYRIDDGAAGRDPLTRHLTWWTKDVLDVPVMARAAQELVGLHDFLSFCRPREGATTVREVLDVSVERDRDGLVLLGIEADAFCHHMVRSVVGAAARVGAGREDQDWLGRRLAERVRDAKALLAPPHALVLEEVRYPGDAALGERAERTRARRSPLGAPRPGAVRDALGDPRPGEPRAAEGPGRPRGD</sequence>
<evidence type="ECO:0000313" key="8">
    <source>
        <dbReference type="EMBL" id="GAA1748729.1"/>
    </source>
</evidence>
<dbReference type="InterPro" id="IPR001406">
    <property type="entry name" value="PsdUridine_synth_TruA"/>
</dbReference>
<comment type="catalytic activity">
    <reaction evidence="4 5">
        <text>uridine(38/39/40) in tRNA = pseudouridine(38/39/40) in tRNA</text>
        <dbReference type="Rhea" id="RHEA:22376"/>
        <dbReference type="Rhea" id="RHEA-COMP:10085"/>
        <dbReference type="Rhea" id="RHEA-COMP:10087"/>
        <dbReference type="ChEBI" id="CHEBI:65314"/>
        <dbReference type="ChEBI" id="CHEBI:65315"/>
        <dbReference type="EC" id="5.4.99.12"/>
    </reaction>
</comment>
<comment type="caution">
    <text evidence="8">The sequence shown here is derived from an EMBL/GenBank/DDBJ whole genome shotgun (WGS) entry which is preliminary data.</text>
</comment>
<dbReference type="EC" id="5.4.99.12" evidence="4"/>
<evidence type="ECO:0000256" key="1">
    <source>
        <dbReference type="ARBA" id="ARBA00009375"/>
    </source>
</evidence>
<comment type="caution">
    <text evidence="4">Lacks conserved residue(s) required for the propagation of feature annotation.</text>
</comment>
<organism evidence="8 9">
    <name type="scientific">Kocuria aegyptia</name>
    <dbReference type="NCBI Taxonomy" id="330943"/>
    <lineage>
        <taxon>Bacteria</taxon>
        <taxon>Bacillati</taxon>
        <taxon>Actinomycetota</taxon>
        <taxon>Actinomycetes</taxon>
        <taxon>Micrococcales</taxon>
        <taxon>Micrococcaceae</taxon>
        <taxon>Kocuria</taxon>
    </lineage>
</organism>
<dbReference type="Gene3D" id="3.30.70.580">
    <property type="entry name" value="Pseudouridine synthase I, catalytic domain, N-terminal subdomain"/>
    <property type="match status" value="1"/>
</dbReference>
<name>A0ABP4WAD7_9MICC</name>
<accession>A0ABP4WAD7</accession>
<dbReference type="HAMAP" id="MF_00171">
    <property type="entry name" value="TruA"/>
    <property type="match status" value="1"/>
</dbReference>
<evidence type="ECO:0000256" key="3">
    <source>
        <dbReference type="ARBA" id="ARBA00023235"/>
    </source>
</evidence>
<dbReference type="Gene3D" id="3.30.70.660">
    <property type="entry name" value="Pseudouridine synthase I, catalytic domain, C-terminal subdomain"/>
    <property type="match status" value="1"/>
</dbReference>
<keyword evidence="9" id="KW-1185">Reference proteome</keyword>
<feature type="region of interest" description="Disordered" evidence="6">
    <location>
        <begin position="283"/>
        <end position="330"/>
    </location>
</feature>
<evidence type="ECO:0000256" key="6">
    <source>
        <dbReference type="SAM" id="MobiDB-lite"/>
    </source>
</evidence>
<evidence type="ECO:0000259" key="7">
    <source>
        <dbReference type="Pfam" id="PF01416"/>
    </source>
</evidence>
<evidence type="ECO:0000256" key="2">
    <source>
        <dbReference type="ARBA" id="ARBA00022694"/>
    </source>
</evidence>
<dbReference type="SUPFAM" id="SSF55120">
    <property type="entry name" value="Pseudouridine synthase"/>
    <property type="match status" value="1"/>
</dbReference>
<feature type="domain" description="Pseudouridine synthase I TruA alpha/beta" evidence="7">
    <location>
        <begin position="177"/>
        <end position="279"/>
    </location>
</feature>
<dbReference type="Pfam" id="PF01416">
    <property type="entry name" value="PseudoU_synth_1"/>
    <property type="match status" value="1"/>
</dbReference>